<protein>
    <recommendedName>
        <fullName evidence="8">Pectate lyase superfamily protein domain-containing protein</fullName>
    </recommendedName>
</protein>
<evidence type="ECO:0000256" key="1">
    <source>
        <dbReference type="ARBA" id="ARBA00008834"/>
    </source>
</evidence>
<dbReference type="InterPro" id="IPR000743">
    <property type="entry name" value="Glyco_hydro_28"/>
</dbReference>
<keyword evidence="2 4" id="KW-0378">Hydrolase</keyword>
<sequence>MGWRCICLLLGAVTAAPTGKVRGRRAAADTATAETAAADIVRRVLAGTPTFDDERGAVVVPAGPDCTSALNEAMLAANSAGGGTVATRDGAAYELDGPLNLLSHVRLRVGRDTTLRFGYSAPQRPPVLRSAEGVVFHGPSPLVRAYRTHGARVEGRGASSVIDGGGRAWHEKNAMIGSAHRTSRIKEMGHEPSEHGRVDQRTPPTLLELFGSTRIVVSSLTLRDSAFWTAHCVLSYGVLLENIHVDSRGRNTDGIVIDSSTDVVARRNSIVSGDDGISIKSGRDAAGRSVGRPTEDLVLMDNVIVKASAGGVAVGSEVSGGIRRVYALNTTITKATIACYVKSTPGRGAYVQDIYVRDVVAEQVKECITVNANFKNPTPKPPPARPARPTDFRRLSFEHVLCRSSADSRAINLAGRPSYHLRGVRLADVSVLGEVRKALAIAYATDVSIAARVGATAFDLRNVSAEECRTWNATT</sequence>
<dbReference type="Proteomes" id="UP000789595">
    <property type="component" value="Unassembled WGS sequence"/>
</dbReference>
<dbReference type="InterPro" id="IPR051801">
    <property type="entry name" value="GH28_Enzymes"/>
</dbReference>
<dbReference type="InterPro" id="IPR006626">
    <property type="entry name" value="PbH1"/>
</dbReference>
<evidence type="ECO:0000256" key="3">
    <source>
        <dbReference type="ARBA" id="ARBA00023295"/>
    </source>
</evidence>
<reference evidence="6" key="1">
    <citation type="submission" date="2021-11" db="EMBL/GenBank/DDBJ databases">
        <authorList>
            <consortium name="Genoscope - CEA"/>
            <person name="William W."/>
        </authorList>
    </citation>
    <scope>NUCLEOTIDE SEQUENCE</scope>
</reference>
<dbReference type="SUPFAM" id="SSF51126">
    <property type="entry name" value="Pectin lyase-like"/>
    <property type="match status" value="1"/>
</dbReference>
<comment type="caution">
    <text evidence="6">The sequence shown here is derived from an EMBL/GenBank/DDBJ whole genome shotgun (WGS) entry which is preliminary data.</text>
</comment>
<dbReference type="GO" id="GO:0004650">
    <property type="term" value="F:polygalacturonase activity"/>
    <property type="evidence" value="ECO:0007669"/>
    <property type="project" value="InterPro"/>
</dbReference>
<feature type="chain" id="PRO_5035284012" description="Pectate lyase superfamily protein domain-containing protein" evidence="5">
    <location>
        <begin position="16"/>
        <end position="475"/>
    </location>
</feature>
<keyword evidence="7" id="KW-1185">Reference proteome</keyword>
<organism evidence="6 7">
    <name type="scientific">Pelagomonas calceolata</name>
    <dbReference type="NCBI Taxonomy" id="35677"/>
    <lineage>
        <taxon>Eukaryota</taxon>
        <taxon>Sar</taxon>
        <taxon>Stramenopiles</taxon>
        <taxon>Ochrophyta</taxon>
        <taxon>Pelagophyceae</taxon>
        <taxon>Pelagomonadales</taxon>
        <taxon>Pelagomonadaceae</taxon>
        <taxon>Pelagomonas</taxon>
    </lineage>
</organism>
<dbReference type="EMBL" id="CAKKNE010000002">
    <property type="protein sequence ID" value="CAH0367173.1"/>
    <property type="molecule type" value="Genomic_DNA"/>
</dbReference>
<evidence type="ECO:0000256" key="2">
    <source>
        <dbReference type="ARBA" id="ARBA00022801"/>
    </source>
</evidence>
<feature type="signal peptide" evidence="5">
    <location>
        <begin position="1"/>
        <end position="15"/>
    </location>
</feature>
<evidence type="ECO:0000313" key="7">
    <source>
        <dbReference type="Proteomes" id="UP000789595"/>
    </source>
</evidence>
<dbReference type="InterPro" id="IPR011050">
    <property type="entry name" value="Pectin_lyase_fold/virulence"/>
</dbReference>
<proteinExistence type="inferred from homology"/>
<dbReference type="Pfam" id="PF00295">
    <property type="entry name" value="Glyco_hydro_28"/>
    <property type="match status" value="1"/>
</dbReference>
<dbReference type="OrthoDB" id="38244at2759"/>
<keyword evidence="5" id="KW-0732">Signal</keyword>
<dbReference type="InterPro" id="IPR012334">
    <property type="entry name" value="Pectin_lyas_fold"/>
</dbReference>
<dbReference type="AlphaFoldDB" id="A0A8J2SCJ0"/>
<dbReference type="GO" id="GO:0005975">
    <property type="term" value="P:carbohydrate metabolic process"/>
    <property type="evidence" value="ECO:0007669"/>
    <property type="project" value="InterPro"/>
</dbReference>
<name>A0A8J2SCJ0_9STRA</name>
<keyword evidence="3 4" id="KW-0326">Glycosidase</keyword>
<accession>A0A8J2SCJ0</accession>
<evidence type="ECO:0000256" key="5">
    <source>
        <dbReference type="SAM" id="SignalP"/>
    </source>
</evidence>
<evidence type="ECO:0008006" key="8">
    <source>
        <dbReference type="Google" id="ProtNLM"/>
    </source>
</evidence>
<comment type="similarity">
    <text evidence="1 4">Belongs to the glycosyl hydrolase 28 family.</text>
</comment>
<evidence type="ECO:0000256" key="4">
    <source>
        <dbReference type="RuleBase" id="RU361169"/>
    </source>
</evidence>
<dbReference type="PANTHER" id="PTHR31339">
    <property type="entry name" value="PECTIN LYASE-RELATED"/>
    <property type="match status" value="1"/>
</dbReference>
<evidence type="ECO:0000313" key="6">
    <source>
        <dbReference type="EMBL" id="CAH0367173.1"/>
    </source>
</evidence>
<gene>
    <name evidence="6" type="ORF">PECAL_2P01830</name>
</gene>
<dbReference type="PANTHER" id="PTHR31339:SF9">
    <property type="entry name" value="PLASMIN AND FIBRONECTIN-BINDING PROTEIN A"/>
    <property type="match status" value="1"/>
</dbReference>
<dbReference type="Gene3D" id="2.160.20.10">
    <property type="entry name" value="Single-stranded right-handed beta-helix, Pectin lyase-like"/>
    <property type="match status" value="1"/>
</dbReference>
<dbReference type="SMART" id="SM00710">
    <property type="entry name" value="PbH1"/>
    <property type="match status" value="4"/>
</dbReference>